<protein>
    <submittedName>
        <fullName evidence="1">Uncharacterized protein</fullName>
    </submittedName>
</protein>
<organism evidence="1">
    <name type="scientific">Anguilla anguilla</name>
    <name type="common">European freshwater eel</name>
    <name type="synonym">Muraena anguilla</name>
    <dbReference type="NCBI Taxonomy" id="7936"/>
    <lineage>
        <taxon>Eukaryota</taxon>
        <taxon>Metazoa</taxon>
        <taxon>Chordata</taxon>
        <taxon>Craniata</taxon>
        <taxon>Vertebrata</taxon>
        <taxon>Euteleostomi</taxon>
        <taxon>Actinopterygii</taxon>
        <taxon>Neopterygii</taxon>
        <taxon>Teleostei</taxon>
        <taxon>Anguilliformes</taxon>
        <taxon>Anguillidae</taxon>
        <taxon>Anguilla</taxon>
    </lineage>
</organism>
<reference evidence="1" key="2">
    <citation type="journal article" date="2015" name="Fish Shellfish Immunol.">
        <title>Early steps in the European eel (Anguilla anguilla)-Vibrio vulnificus interaction in the gills: Role of the RtxA13 toxin.</title>
        <authorList>
            <person name="Callol A."/>
            <person name="Pajuelo D."/>
            <person name="Ebbesson L."/>
            <person name="Teles M."/>
            <person name="MacKenzie S."/>
            <person name="Amaro C."/>
        </authorList>
    </citation>
    <scope>NUCLEOTIDE SEQUENCE</scope>
</reference>
<dbReference type="AlphaFoldDB" id="A0A0E9SLU7"/>
<evidence type="ECO:0000313" key="1">
    <source>
        <dbReference type="EMBL" id="JAH42324.1"/>
    </source>
</evidence>
<reference evidence="1" key="1">
    <citation type="submission" date="2014-11" db="EMBL/GenBank/DDBJ databases">
        <authorList>
            <person name="Amaro Gonzalez C."/>
        </authorList>
    </citation>
    <scope>NUCLEOTIDE SEQUENCE</scope>
</reference>
<proteinExistence type="predicted"/>
<sequence>MPPQHAQNRFTLTCPKENKHTLGEEDRNKLTLLRQTGTRRAHGTVHQALAYVTKSDQPQH</sequence>
<accession>A0A0E9SLU7</accession>
<name>A0A0E9SLU7_ANGAN</name>
<dbReference type="EMBL" id="GBXM01066253">
    <property type="protein sequence ID" value="JAH42324.1"/>
    <property type="molecule type" value="Transcribed_RNA"/>
</dbReference>